<name>A0AAN8P911_PATCE</name>
<evidence type="ECO:0000313" key="5">
    <source>
        <dbReference type="Proteomes" id="UP001347796"/>
    </source>
</evidence>
<protein>
    <recommendedName>
        <fullName evidence="3">IgGFc-binding protein N-terminal domain-containing protein</fullName>
    </recommendedName>
</protein>
<keyword evidence="5" id="KW-1185">Reference proteome</keyword>
<feature type="signal peptide" evidence="2">
    <location>
        <begin position="1"/>
        <end position="17"/>
    </location>
</feature>
<evidence type="ECO:0000256" key="1">
    <source>
        <dbReference type="SAM" id="MobiDB-lite"/>
    </source>
</evidence>
<dbReference type="PANTHER" id="PTHR46534:SF1">
    <property type="entry name" value="IGGFC-BINDING PROTEIN N-TERMINAL DOMAIN-CONTAINING PROTEIN"/>
    <property type="match status" value="1"/>
</dbReference>
<proteinExistence type="predicted"/>
<feature type="domain" description="IgGFc-binding protein N-terminal" evidence="3">
    <location>
        <begin position="127"/>
        <end position="416"/>
    </location>
</feature>
<feature type="compositionally biased region" description="Low complexity" evidence="1">
    <location>
        <begin position="486"/>
        <end position="495"/>
    </location>
</feature>
<evidence type="ECO:0000259" key="3">
    <source>
        <dbReference type="Pfam" id="PF17517"/>
    </source>
</evidence>
<sequence>MKQITIVFLTLLSVVAGEFSNRGKQFLVNFIHGHVNSQTNDPIYHYLYVSSEEAGNITVETRSTSSHQGYLQDFVLESMQSSIIKVDENLSMSLGNRIEPKGVLVSATVEVAIYVTSRDSNGNPRESYTALPVTALSTSYIVSALWTNPILNVAAVQDGTTVDIRLNTSCPVFFNFNRKTYSSHDTIIVQLDLFYVFQLELPYDMNSNCDLGGTLVTSDKPVSVLSGSSRVVGNGACGYAVEQVIPVELWGNKFLVPDLYDISDYRIRIVAGHNGTDIFVTMNGEVSSGKTEIYFMNECGVMDLDVADRSSVSVVGSRGISVTQYSLELAPFGINVHSRAHFGGNYTVTPLAHSLSYVTILILTTAQDSFNINGKYPHLSMWSNLVGTIYSTITIPLAAGQHRLEASEAFLAQVYGYAVSGTYGFTAGYILDHLPSADLYVQRPYLPHHATQGTTETRRTTLHNLPTTTVSSRSTDTPVTNTMSIPPSASSTTTPGCHDKPGISCQILETSLHICRDPVLSFKYCERFCNLCQPCSVLQPCIPIIGR</sequence>
<comment type="caution">
    <text evidence="4">The sequence shown here is derived from an EMBL/GenBank/DDBJ whole genome shotgun (WGS) entry which is preliminary data.</text>
</comment>
<dbReference type="InterPro" id="IPR035234">
    <property type="entry name" value="IgGFc-bd_N"/>
</dbReference>
<gene>
    <name evidence="4" type="ORF">SNE40_017013</name>
</gene>
<dbReference type="PANTHER" id="PTHR46534">
    <property type="entry name" value="IGGFC_BINDING DOMAIN-CONTAINING PROTEIN"/>
    <property type="match status" value="1"/>
</dbReference>
<organism evidence="4 5">
    <name type="scientific">Patella caerulea</name>
    <name type="common">Rayed Mediterranean limpet</name>
    <dbReference type="NCBI Taxonomy" id="87958"/>
    <lineage>
        <taxon>Eukaryota</taxon>
        <taxon>Metazoa</taxon>
        <taxon>Spiralia</taxon>
        <taxon>Lophotrochozoa</taxon>
        <taxon>Mollusca</taxon>
        <taxon>Gastropoda</taxon>
        <taxon>Patellogastropoda</taxon>
        <taxon>Patelloidea</taxon>
        <taxon>Patellidae</taxon>
        <taxon>Patella</taxon>
    </lineage>
</organism>
<dbReference type="Proteomes" id="UP001347796">
    <property type="component" value="Unassembled WGS sequence"/>
</dbReference>
<evidence type="ECO:0000313" key="4">
    <source>
        <dbReference type="EMBL" id="KAK6173592.1"/>
    </source>
</evidence>
<dbReference type="EMBL" id="JAZGQO010000011">
    <property type="protein sequence ID" value="KAK6173592.1"/>
    <property type="molecule type" value="Genomic_DNA"/>
</dbReference>
<evidence type="ECO:0000256" key="2">
    <source>
        <dbReference type="SAM" id="SignalP"/>
    </source>
</evidence>
<feature type="compositionally biased region" description="Polar residues" evidence="1">
    <location>
        <begin position="462"/>
        <end position="485"/>
    </location>
</feature>
<feature type="region of interest" description="Disordered" evidence="1">
    <location>
        <begin position="461"/>
        <end position="495"/>
    </location>
</feature>
<reference evidence="4 5" key="1">
    <citation type="submission" date="2024-01" db="EMBL/GenBank/DDBJ databases">
        <title>The genome of the rayed Mediterranean limpet Patella caerulea (Linnaeus, 1758).</title>
        <authorList>
            <person name="Anh-Thu Weber A."/>
            <person name="Halstead-Nussloch G."/>
        </authorList>
    </citation>
    <scope>NUCLEOTIDE SEQUENCE [LARGE SCALE GENOMIC DNA]</scope>
    <source>
        <strain evidence="4">AATW-2023a</strain>
        <tissue evidence="4">Whole specimen</tissue>
    </source>
</reference>
<feature type="chain" id="PRO_5042897692" description="IgGFc-binding protein N-terminal domain-containing protein" evidence="2">
    <location>
        <begin position="18"/>
        <end position="547"/>
    </location>
</feature>
<keyword evidence="2" id="KW-0732">Signal</keyword>
<accession>A0AAN8P911</accession>
<dbReference type="AlphaFoldDB" id="A0AAN8P911"/>
<dbReference type="Pfam" id="PF17517">
    <property type="entry name" value="IgGFc_binding"/>
    <property type="match status" value="1"/>
</dbReference>